<dbReference type="InterPro" id="IPR035996">
    <property type="entry name" value="4pyrrol_Methylase_sf"/>
</dbReference>
<dbReference type="EC" id="2.1.1.107" evidence="1"/>
<dbReference type="NCBIfam" id="TIGR01469">
    <property type="entry name" value="cobA_cysG_Cterm"/>
    <property type="match status" value="1"/>
</dbReference>
<dbReference type="EMBL" id="AP019822">
    <property type="protein sequence ID" value="BBM37179.1"/>
    <property type="molecule type" value="Genomic_DNA"/>
</dbReference>
<dbReference type="NCBIfam" id="NF004790">
    <property type="entry name" value="PRK06136.1"/>
    <property type="match status" value="1"/>
</dbReference>
<dbReference type="SUPFAM" id="SSF53790">
    <property type="entry name" value="Tetrapyrrole methylase"/>
    <property type="match status" value="1"/>
</dbReference>
<dbReference type="PROSITE" id="PS00840">
    <property type="entry name" value="SUMT_2"/>
    <property type="match status" value="1"/>
</dbReference>
<dbReference type="AlphaFoldDB" id="A0A510JCZ6"/>
<evidence type="ECO:0000256" key="2">
    <source>
        <dbReference type="ARBA" id="ARBA00022603"/>
    </source>
</evidence>
<keyword evidence="2 6" id="KW-0489">Methyltransferase</keyword>
<dbReference type="InterPro" id="IPR006366">
    <property type="entry name" value="CobA/CysG_C"/>
</dbReference>
<feature type="domain" description="Tetrapyrrole biosynthesis uroporphyrinogen III synthase" evidence="8">
    <location>
        <begin position="267"/>
        <end position="486"/>
    </location>
</feature>
<dbReference type="GO" id="GO:0032259">
    <property type="term" value="P:methylation"/>
    <property type="evidence" value="ECO:0007669"/>
    <property type="project" value="UniProtKB-KW"/>
</dbReference>
<dbReference type="OrthoDB" id="9815856at2"/>
<dbReference type="InterPro" id="IPR014777">
    <property type="entry name" value="4pyrrole_Mease_sub1"/>
</dbReference>
<dbReference type="PANTHER" id="PTHR45790">
    <property type="entry name" value="SIROHEME SYNTHASE-RELATED"/>
    <property type="match status" value="1"/>
</dbReference>
<evidence type="ECO:0000259" key="8">
    <source>
        <dbReference type="Pfam" id="PF02602"/>
    </source>
</evidence>
<dbReference type="InterPro" id="IPR014776">
    <property type="entry name" value="4pyrrole_Mease_sub2"/>
</dbReference>
<evidence type="ECO:0000256" key="5">
    <source>
        <dbReference type="ARBA" id="ARBA00023244"/>
    </source>
</evidence>
<evidence type="ECO:0000256" key="1">
    <source>
        <dbReference type="ARBA" id="ARBA00012162"/>
    </source>
</evidence>
<dbReference type="InterPro" id="IPR050161">
    <property type="entry name" value="Siro_Cobalamin_biosynth"/>
</dbReference>
<dbReference type="InterPro" id="IPR036108">
    <property type="entry name" value="4pyrrol_syn_uPrphyn_synt_sf"/>
</dbReference>
<evidence type="ECO:0000256" key="3">
    <source>
        <dbReference type="ARBA" id="ARBA00022679"/>
    </source>
</evidence>
<evidence type="ECO:0000313" key="9">
    <source>
        <dbReference type="EMBL" id="BBM37179.1"/>
    </source>
</evidence>
<evidence type="ECO:0000256" key="4">
    <source>
        <dbReference type="ARBA" id="ARBA00022691"/>
    </source>
</evidence>
<evidence type="ECO:0000256" key="6">
    <source>
        <dbReference type="RuleBase" id="RU003960"/>
    </source>
</evidence>
<evidence type="ECO:0000313" key="10">
    <source>
        <dbReference type="Proteomes" id="UP000321606"/>
    </source>
</evidence>
<name>A0A510JCZ6_9FUSO</name>
<dbReference type="GO" id="GO:0004851">
    <property type="term" value="F:uroporphyrin-III C-methyltransferase activity"/>
    <property type="evidence" value="ECO:0007669"/>
    <property type="project" value="UniProtKB-EC"/>
</dbReference>
<dbReference type="FunFam" id="3.30.950.10:FF:000001">
    <property type="entry name" value="Siroheme synthase"/>
    <property type="match status" value="1"/>
</dbReference>
<dbReference type="GO" id="GO:0004852">
    <property type="term" value="F:uroporphyrinogen-III synthase activity"/>
    <property type="evidence" value="ECO:0007669"/>
    <property type="project" value="InterPro"/>
</dbReference>
<dbReference type="FunFam" id="3.40.1010.10:FF:000001">
    <property type="entry name" value="Siroheme synthase"/>
    <property type="match status" value="1"/>
</dbReference>
<organism evidence="9 10">
    <name type="scientific">Pseudoleptotrichia goodfellowii</name>
    <dbReference type="NCBI Taxonomy" id="157692"/>
    <lineage>
        <taxon>Bacteria</taxon>
        <taxon>Fusobacteriati</taxon>
        <taxon>Fusobacteriota</taxon>
        <taxon>Fusobacteriia</taxon>
        <taxon>Fusobacteriales</taxon>
        <taxon>Leptotrichiaceae</taxon>
        <taxon>Pseudoleptotrichia</taxon>
    </lineage>
</organism>
<dbReference type="GO" id="GO:0019354">
    <property type="term" value="P:siroheme biosynthetic process"/>
    <property type="evidence" value="ECO:0007669"/>
    <property type="project" value="InterPro"/>
</dbReference>
<dbReference type="Proteomes" id="UP000321606">
    <property type="component" value="Chromosome"/>
</dbReference>
<sequence>MSKGKVYIAGAGCGDEKLITVKLRNIIKEAECIIYDRLVNESILQYAQPDAELIYMGKANTEGGELQREINETIVKKGKEGLKVLRLKGGDPFVFGRGGEEIEVLIAENIDFEVIPGITSSIAVPAYAGIPVTHRGINTSFHVFTGHMKIDGNELDFPTIAKLDGTLIFLMGLSNLEKIVTNLIKNGKNPETPVGIIKDGTTAKQKTYVGTMSNIVDIVKENNIKSPVIIIIGEVVNLREKMKWFEDKPLFGKNILVTRNKEKQGDITNKINELGGQALNLPFINIEYIDYEMPDLSKYSAILFNSINSVAGFMRKIKDIRILGNVKIGVVGEKTDEEMRKYKIIPDFYPKKYTVEKLAEECVNFTKEGDNVLFIVSDISPVNEEEYTKLYKRNCKKLVVYNTKKVKVEKEKAERYVEKSDILMFLSFSTFEAFAESIDLTGNEEMKKILNEKTVASIGPVTTKTIEKYGIKVGIEAEKFTEEGIVDALLKRKQKILSAFLEKVAKNRRLKFY</sequence>
<dbReference type="PANTHER" id="PTHR45790:SF3">
    <property type="entry name" value="S-ADENOSYL-L-METHIONINE-DEPENDENT UROPORPHYRINOGEN III METHYLTRANSFERASE, CHLOROPLASTIC"/>
    <property type="match status" value="1"/>
</dbReference>
<proteinExistence type="inferred from homology"/>
<dbReference type="InterPro" id="IPR003043">
    <property type="entry name" value="Uropor_MeTrfase_CS"/>
</dbReference>
<dbReference type="CDD" id="cd06578">
    <property type="entry name" value="HemD"/>
    <property type="match status" value="1"/>
</dbReference>
<dbReference type="InterPro" id="IPR000878">
    <property type="entry name" value="4pyrrol_Mease"/>
</dbReference>
<dbReference type="Pfam" id="PF02602">
    <property type="entry name" value="HEM4"/>
    <property type="match status" value="1"/>
</dbReference>
<dbReference type="Gene3D" id="3.30.950.10">
    <property type="entry name" value="Methyltransferase, Cobalt-precorrin-4 Transmethylase, Domain 2"/>
    <property type="match status" value="1"/>
</dbReference>
<protein>
    <recommendedName>
        <fullName evidence="1">uroporphyrinogen-III C-methyltransferase</fullName>
        <ecNumber evidence="1">2.1.1.107</ecNumber>
    </recommendedName>
</protein>
<keyword evidence="5" id="KW-0627">Porphyrin biosynthesis</keyword>
<feature type="domain" description="Tetrapyrrole methylase" evidence="7">
    <location>
        <begin position="5"/>
        <end position="215"/>
    </location>
</feature>
<dbReference type="Pfam" id="PF00590">
    <property type="entry name" value="TP_methylase"/>
    <property type="match status" value="1"/>
</dbReference>
<dbReference type="SUPFAM" id="SSF69618">
    <property type="entry name" value="HemD-like"/>
    <property type="match status" value="1"/>
</dbReference>
<dbReference type="CDD" id="cd11642">
    <property type="entry name" value="SUMT"/>
    <property type="match status" value="1"/>
</dbReference>
<keyword evidence="3 6" id="KW-0808">Transferase</keyword>
<dbReference type="RefSeq" id="WP_026738274.1">
    <property type="nucleotide sequence ID" value="NZ_AP019822.1"/>
</dbReference>
<dbReference type="KEGG" id="lgo:JCM16774_2138"/>
<dbReference type="InterPro" id="IPR003754">
    <property type="entry name" value="4pyrrol_synth_uPrphyn_synth"/>
</dbReference>
<gene>
    <name evidence="9" type="ORF">JCM16774_2138</name>
</gene>
<dbReference type="Gene3D" id="3.40.1010.10">
    <property type="entry name" value="Cobalt-precorrin-4 Transmethylase, Domain 1"/>
    <property type="match status" value="1"/>
</dbReference>
<dbReference type="STRING" id="714315.GCA_000516535_02133"/>
<comment type="similarity">
    <text evidence="6">Belongs to the precorrin methyltransferase family.</text>
</comment>
<evidence type="ECO:0000259" key="7">
    <source>
        <dbReference type="Pfam" id="PF00590"/>
    </source>
</evidence>
<accession>A0A510JCZ6</accession>
<dbReference type="Gene3D" id="3.40.50.10090">
    <property type="match status" value="2"/>
</dbReference>
<reference evidence="9 10" key="1">
    <citation type="submission" date="2019-07" db="EMBL/GenBank/DDBJ databases">
        <title>Complete Genome Sequence of Leptotrichia goodfellowii Strain JCM 16774.</title>
        <authorList>
            <person name="Watanabe S."/>
            <person name="Cui L."/>
        </authorList>
    </citation>
    <scope>NUCLEOTIDE SEQUENCE [LARGE SCALE GENOMIC DNA]</scope>
    <source>
        <strain evidence="9 10">JCM16774</strain>
    </source>
</reference>
<keyword evidence="4" id="KW-0949">S-adenosyl-L-methionine</keyword>